<accession>A0A8J8NW56</accession>
<keyword evidence="4" id="KW-1185">Reference proteome</keyword>
<proteinExistence type="predicted"/>
<reference evidence="3" key="1">
    <citation type="submission" date="2019-06" db="EMBL/GenBank/DDBJ databases">
        <authorList>
            <person name="Zheng W."/>
        </authorList>
    </citation>
    <scope>NUCLEOTIDE SEQUENCE</scope>
    <source>
        <strain evidence="3">QDHG01</strain>
    </source>
</reference>
<dbReference type="Gene3D" id="2.20.110.10">
    <property type="entry name" value="Histone H3 K4-specific methyltransferase SET7/9 N-terminal domain"/>
    <property type="match status" value="1"/>
</dbReference>
<dbReference type="PANTHER" id="PTHR23084">
    <property type="entry name" value="PHOSPHATIDYLINOSITOL-4-PHOSPHATE 5-KINASE RELATED"/>
    <property type="match status" value="1"/>
</dbReference>
<dbReference type="Pfam" id="PF02493">
    <property type="entry name" value="MORN"/>
    <property type="match status" value="3"/>
</dbReference>
<comment type="caution">
    <text evidence="3">The sequence shown here is derived from an EMBL/GenBank/DDBJ whole genome shotgun (WGS) entry which is preliminary data.</text>
</comment>
<dbReference type="SUPFAM" id="SSF82185">
    <property type="entry name" value="Histone H3 K4-specific methyltransferase SET7/9 N-terminal domain"/>
    <property type="match status" value="1"/>
</dbReference>
<dbReference type="InterPro" id="IPR003409">
    <property type="entry name" value="MORN"/>
</dbReference>
<dbReference type="EMBL" id="RRYP01004621">
    <property type="protein sequence ID" value="TNV82722.1"/>
    <property type="molecule type" value="Genomic_DNA"/>
</dbReference>
<dbReference type="PANTHER" id="PTHR23084:SF263">
    <property type="entry name" value="MORN REPEAT-CONTAINING PROTEIN 1"/>
    <property type="match status" value="1"/>
</dbReference>
<evidence type="ECO:0000256" key="2">
    <source>
        <dbReference type="SAM" id="MobiDB-lite"/>
    </source>
</evidence>
<name>A0A8J8NW56_HALGN</name>
<evidence type="ECO:0000313" key="4">
    <source>
        <dbReference type="Proteomes" id="UP000785679"/>
    </source>
</evidence>
<evidence type="ECO:0000256" key="1">
    <source>
        <dbReference type="ARBA" id="ARBA00022737"/>
    </source>
</evidence>
<dbReference type="SMART" id="SM00698">
    <property type="entry name" value="MORN"/>
    <property type="match status" value="2"/>
</dbReference>
<feature type="compositionally biased region" description="Polar residues" evidence="2">
    <location>
        <begin position="108"/>
        <end position="123"/>
    </location>
</feature>
<gene>
    <name evidence="3" type="ORF">FGO68_gene1851</name>
</gene>
<dbReference type="Proteomes" id="UP000785679">
    <property type="component" value="Unassembled WGS sequence"/>
</dbReference>
<sequence length="150" mass="17682">MLDGKRDGYGIVYCTSTNNDAWLYECEWKQGSPINNGRFIWIYGVKKWNQWEGPLMSDYLLTGTGSWQDEDRYSYQGQFKQGRFHGQGKYIYPNGDFYQGEWMNNNRTGQGRFTNPNVTSYDGQQKEEKQVGVHKYYEKQGVLTKKQDHK</sequence>
<keyword evidence="1" id="KW-0677">Repeat</keyword>
<organism evidence="3 4">
    <name type="scientific">Halteria grandinella</name>
    <dbReference type="NCBI Taxonomy" id="5974"/>
    <lineage>
        <taxon>Eukaryota</taxon>
        <taxon>Sar</taxon>
        <taxon>Alveolata</taxon>
        <taxon>Ciliophora</taxon>
        <taxon>Intramacronucleata</taxon>
        <taxon>Spirotrichea</taxon>
        <taxon>Stichotrichia</taxon>
        <taxon>Sporadotrichida</taxon>
        <taxon>Halteriidae</taxon>
        <taxon>Halteria</taxon>
    </lineage>
</organism>
<dbReference type="OrthoDB" id="300500at2759"/>
<feature type="region of interest" description="Disordered" evidence="2">
    <location>
        <begin position="108"/>
        <end position="127"/>
    </location>
</feature>
<protein>
    <recommendedName>
        <fullName evidence="5">MORN repeat protein</fullName>
    </recommendedName>
</protein>
<evidence type="ECO:0008006" key="5">
    <source>
        <dbReference type="Google" id="ProtNLM"/>
    </source>
</evidence>
<evidence type="ECO:0000313" key="3">
    <source>
        <dbReference type="EMBL" id="TNV82722.1"/>
    </source>
</evidence>
<dbReference type="AlphaFoldDB" id="A0A8J8NW56"/>